<dbReference type="AlphaFoldDB" id="A0A8D8BC78"/>
<reference evidence="2" key="1">
    <citation type="submission" date="2021-05" db="EMBL/GenBank/DDBJ databases">
        <authorList>
            <person name="Alioto T."/>
            <person name="Alioto T."/>
            <person name="Gomez Garrido J."/>
        </authorList>
    </citation>
    <scope>NUCLEOTIDE SEQUENCE</scope>
</reference>
<feature type="region of interest" description="Disordered" evidence="1">
    <location>
        <begin position="33"/>
        <end position="69"/>
    </location>
</feature>
<name>A0A8D8BC78_CULPI</name>
<sequence length="148" mass="16755">MRRHFLSLREGSVTKQRFLPEGVQERIEGKVLHQPVPNGRHPCTGGHHRRTADGNPERWHAEPVQGSDEHLPAAAHEGQLGHRVPGVRHCRKHYLFQKGRNRRVDAGFPHYDSVRGHRQQVRHSTGRAGLARAEEQEVCGQADCAQRG</sequence>
<feature type="compositionally biased region" description="Basic and acidic residues" evidence="1">
    <location>
        <begin position="51"/>
        <end position="69"/>
    </location>
</feature>
<evidence type="ECO:0000256" key="1">
    <source>
        <dbReference type="SAM" id="MobiDB-lite"/>
    </source>
</evidence>
<accession>A0A8D8BC78</accession>
<protein>
    <submittedName>
        <fullName evidence="2">(northern house mosquito) hypothetical protein</fullName>
    </submittedName>
</protein>
<organism evidence="2">
    <name type="scientific">Culex pipiens</name>
    <name type="common">House mosquito</name>
    <dbReference type="NCBI Taxonomy" id="7175"/>
    <lineage>
        <taxon>Eukaryota</taxon>
        <taxon>Metazoa</taxon>
        <taxon>Ecdysozoa</taxon>
        <taxon>Arthropoda</taxon>
        <taxon>Hexapoda</taxon>
        <taxon>Insecta</taxon>
        <taxon>Pterygota</taxon>
        <taxon>Neoptera</taxon>
        <taxon>Endopterygota</taxon>
        <taxon>Diptera</taxon>
        <taxon>Nematocera</taxon>
        <taxon>Culicoidea</taxon>
        <taxon>Culicidae</taxon>
        <taxon>Culicinae</taxon>
        <taxon>Culicini</taxon>
        <taxon>Culex</taxon>
        <taxon>Culex</taxon>
    </lineage>
</organism>
<proteinExistence type="predicted"/>
<evidence type="ECO:0000313" key="2">
    <source>
        <dbReference type="EMBL" id="CAG6470815.1"/>
    </source>
</evidence>
<dbReference type="EMBL" id="HBUE01066353">
    <property type="protein sequence ID" value="CAG6470815.1"/>
    <property type="molecule type" value="Transcribed_RNA"/>
</dbReference>